<dbReference type="InterPro" id="IPR037066">
    <property type="entry name" value="Plug_dom_sf"/>
</dbReference>
<keyword evidence="2 4" id="KW-0472">Membrane</keyword>
<evidence type="ECO:0000256" key="1">
    <source>
        <dbReference type="ARBA" id="ARBA00004442"/>
    </source>
</evidence>
<comment type="caution">
    <text evidence="8">The sequence shown here is derived from an EMBL/GenBank/DDBJ whole genome shotgun (WGS) entry which is preliminary data.</text>
</comment>
<feature type="domain" description="TonB-dependent receptor-like beta-barrel" evidence="6">
    <location>
        <begin position="605"/>
        <end position="1096"/>
    </location>
</feature>
<dbReference type="PANTHER" id="PTHR47234:SF2">
    <property type="entry name" value="TONB-DEPENDENT RECEPTOR"/>
    <property type="match status" value="1"/>
</dbReference>
<evidence type="ECO:0000259" key="7">
    <source>
        <dbReference type="Pfam" id="PF07715"/>
    </source>
</evidence>
<dbReference type="InterPro" id="IPR000531">
    <property type="entry name" value="Beta-barrel_TonB"/>
</dbReference>
<reference evidence="8 9" key="1">
    <citation type="submission" date="2019-12" db="EMBL/GenBank/DDBJ databases">
        <title>Genomic-based taxomic classification of the family Erythrobacteraceae.</title>
        <authorList>
            <person name="Xu L."/>
        </authorList>
    </citation>
    <scope>NUCLEOTIDE SEQUENCE [LARGE SCALE GENOMIC DNA]</scope>
    <source>
        <strain evidence="8 9">DSM 16225</strain>
    </source>
</reference>
<evidence type="ECO:0000256" key="4">
    <source>
        <dbReference type="RuleBase" id="RU003357"/>
    </source>
</evidence>
<dbReference type="OrthoDB" id="7051241at2"/>
<protein>
    <submittedName>
        <fullName evidence="8">TonB-dependent receptor</fullName>
    </submittedName>
</protein>
<name>A0A844XVJ1_9SPHN</name>
<feature type="chain" id="PRO_5033000342" evidence="5">
    <location>
        <begin position="30"/>
        <end position="1136"/>
    </location>
</feature>
<dbReference type="RefSeq" id="WP_160606195.1">
    <property type="nucleotide sequence ID" value="NZ_WTYF01000003.1"/>
</dbReference>
<organism evidence="8 9">
    <name type="scientific">Qipengyuania gaetbuli</name>
    <dbReference type="NCBI Taxonomy" id="266952"/>
    <lineage>
        <taxon>Bacteria</taxon>
        <taxon>Pseudomonadati</taxon>
        <taxon>Pseudomonadota</taxon>
        <taxon>Alphaproteobacteria</taxon>
        <taxon>Sphingomonadales</taxon>
        <taxon>Erythrobacteraceae</taxon>
        <taxon>Qipengyuania</taxon>
    </lineage>
</organism>
<dbReference type="Gene3D" id="2.170.130.10">
    <property type="entry name" value="TonB-dependent receptor, plug domain"/>
    <property type="match status" value="1"/>
</dbReference>
<evidence type="ECO:0000256" key="3">
    <source>
        <dbReference type="ARBA" id="ARBA00023237"/>
    </source>
</evidence>
<keyword evidence="4" id="KW-0798">TonB box</keyword>
<dbReference type="GO" id="GO:0009279">
    <property type="term" value="C:cell outer membrane"/>
    <property type="evidence" value="ECO:0007669"/>
    <property type="project" value="UniProtKB-SubCell"/>
</dbReference>
<dbReference type="EMBL" id="WTYF01000003">
    <property type="protein sequence ID" value="MXO49860.1"/>
    <property type="molecule type" value="Genomic_DNA"/>
</dbReference>
<keyword evidence="9" id="KW-1185">Reference proteome</keyword>
<evidence type="ECO:0000313" key="8">
    <source>
        <dbReference type="EMBL" id="MXO49860.1"/>
    </source>
</evidence>
<evidence type="ECO:0000256" key="5">
    <source>
        <dbReference type="SAM" id="SignalP"/>
    </source>
</evidence>
<evidence type="ECO:0000256" key="2">
    <source>
        <dbReference type="ARBA" id="ARBA00023136"/>
    </source>
</evidence>
<dbReference type="Proteomes" id="UP000444185">
    <property type="component" value="Unassembled WGS sequence"/>
</dbReference>
<dbReference type="InterPro" id="IPR036942">
    <property type="entry name" value="Beta-barrel_TonB_sf"/>
</dbReference>
<evidence type="ECO:0000259" key="6">
    <source>
        <dbReference type="Pfam" id="PF00593"/>
    </source>
</evidence>
<comment type="similarity">
    <text evidence="4">Belongs to the TonB-dependent receptor family.</text>
</comment>
<dbReference type="InterPro" id="IPR012910">
    <property type="entry name" value="Plug_dom"/>
</dbReference>
<dbReference type="SUPFAM" id="SSF56935">
    <property type="entry name" value="Porins"/>
    <property type="match status" value="1"/>
</dbReference>
<dbReference type="AlphaFoldDB" id="A0A844XVJ1"/>
<dbReference type="Pfam" id="PF07715">
    <property type="entry name" value="Plug"/>
    <property type="match status" value="1"/>
</dbReference>
<feature type="domain" description="TonB-dependent receptor plug" evidence="7">
    <location>
        <begin position="79"/>
        <end position="195"/>
    </location>
</feature>
<keyword evidence="8" id="KW-0675">Receptor</keyword>
<keyword evidence="3" id="KW-0998">Cell outer membrane</keyword>
<gene>
    <name evidence="8" type="ORF">GRI42_00920</name>
</gene>
<sequence length="1136" mass="121733">MRKIHTKTIKGLAFSASAIALTVGSQAFAQDADCPEGQEEVGGECVAETVDVTDASTEAVPGAIVVTGSRIQRNDTYNSISPLQVLETETLQDTGQFDTAAILQQSESAAGIQIDATFQGFVLNNGPGSQTLDLRGLGADRTLLLVNGRRLAPAGVEGAPSNPSINLIPSSLVARYDLLLDGASSVYGSDAVAGVGNIVLRKDFDGLELFASGDLNEQGAGNDYRISAAWGKYGSNWNFGIGFEYQKRDEIKIGDRDFLAGCNTHYEVTDSGEIRTLGISDNANTLADSGGTIGEIPTDCTIDAAVRRIIPNSPLFFSSIYYDETVYPTTGQAGNTGIPFFSDAFDAFGNPVDRNGDGLLDVNFAEVTRNGTDLSPSFVSPQDTYNVMAYGEYSFGGDYNITPYFEANYSRAEVTARSTQPQLFPYVPGNNPFNPCNIANNDCGDDNNTFDGLYTFAGGAFARPTGRSYVVRPVVGVDGDRNVVETVQEQYRGVFGIRGDLPFINFGPGNDWTFDISGVYSRSEGTSSRAGIREDRLALALGLDPSVTSATRFATPPVLSSGPCGTTGFRNPDNLQPDVVAGCVPVNLFAPSLYQTAVGDFATQAERDYLFDTRDFDTTYEQTIISAYLQGSVFELPGGTAKMVIGGEYRNDSLASIPDAVASEGLFFGFFADQGATGSKEIWEAFGEIDLPLMSGETLVEDLRVNLSGRVTEDEFYGTNGTYSLKFGWRPIEQLLVKFSYGTSFRSPNLRELFLAGQSGFGGITDPCAVPAAAYAPLAGGYQAANDTRDASVLDNCRREGRDPTTVGTDGANTVTVPSVEITSGGSFALDPETSTSITTGFAFEESFGPIDFGFNFNYYDINVKGAIAEPTGQFIVNQCFLRDDGQRSNFCDFIQYDTDPASRQLITDVFAGFVNINEEAVRGIDLNASFGADVAAFGKDIRLGLNLRANHLIQRDSVFLTDTGEPTVDSDAGEFGFPSWTGRAIFSAQVDNVTFTWQTRYIGETEQQEDGIDPLSDAFGRGPDGQPTGFIGNTCLGNGSGSNDPVTGEFIPDGIVAGDGVFCRDIGYADDYFVSNASLRFDFDSFDIRVGVSNIFDKKPPLIDTNEVLGISNTPIGNGYDLNGREYFASIGVKF</sequence>
<accession>A0A844XVJ1</accession>
<feature type="signal peptide" evidence="5">
    <location>
        <begin position="1"/>
        <end position="29"/>
    </location>
</feature>
<dbReference type="Pfam" id="PF00593">
    <property type="entry name" value="TonB_dep_Rec_b-barrel"/>
    <property type="match status" value="1"/>
</dbReference>
<comment type="subcellular location">
    <subcellularLocation>
        <location evidence="1 4">Cell outer membrane</location>
    </subcellularLocation>
</comment>
<proteinExistence type="inferred from homology"/>
<dbReference type="PANTHER" id="PTHR47234">
    <property type="match status" value="1"/>
</dbReference>
<keyword evidence="5" id="KW-0732">Signal</keyword>
<evidence type="ECO:0000313" key="9">
    <source>
        <dbReference type="Proteomes" id="UP000444185"/>
    </source>
</evidence>
<dbReference type="Gene3D" id="2.40.170.20">
    <property type="entry name" value="TonB-dependent receptor, beta-barrel domain"/>
    <property type="match status" value="1"/>
</dbReference>